<evidence type="ECO:0000256" key="4">
    <source>
        <dbReference type="ARBA" id="ARBA00023054"/>
    </source>
</evidence>
<dbReference type="Proteomes" id="UP001642409">
    <property type="component" value="Unassembled WGS sequence"/>
</dbReference>
<sequence length="505" mass="57365">MNPRQTESYQQIKMQNQVREQYEQQQTERKRNAIVLFLAYLRAEGYHNSVSAIEAETNVTLAKYEPCDNIDIVSVIGEYEDYFKFKFNRQVKLVKKAPAKDDTKQEHQSLVLDKIQKRSQSSAKPPPPPGKSSANKPAQKDAKDAKEGKETKDQDEEHTPNILPQIPVKEISNQNLKNMDKPKPKEEMVEGEAEAFRPILAAAPSNFPAELLSFYSIIQHEILTEHPTQSFKEVVGLEKPKQILKESVILPAKYPDLFTGILKPWKGCLLFSAPGNGKSFLARALASECKCTFFNISASSLLSKYYGESEKLVRCLFLMARQYERSVIFIDELDCLMGARDGDSEHEASRRIKTQLLVEIDGLNSVSNQQIFVLAATNLPWTIDSAMLRRLEKRVYVNAPNQDDRAQIIRNVIGDRIDGNLIQQMVMKTENWSASDVCAICKEAAMSRLRKVLQKLEANEGGHYDAKKDIQIGQEEVTEALKVVKPSYDLKLQEKYVEWSRDFGA</sequence>
<dbReference type="InterPro" id="IPR050304">
    <property type="entry name" value="MT-severing_AAA_ATPase"/>
</dbReference>
<dbReference type="Gene3D" id="3.40.50.300">
    <property type="entry name" value="P-loop containing nucleotide triphosphate hydrolases"/>
    <property type="match status" value="1"/>
</dbReference>
<dbReference type="AlphaFoldDB" id="A0AA86QFP7"/>
<dbReference type="SUPFAM" id="SSF52540">
    <property type="entry name" value="P-loop containing nucleoside triphosphate hydrolases"/>
    <property type="match status" value="1"/>
</dbReference>
<dbReference type="Pfam" id="PF17862">
    <property type="entry name" value="AAA_lid_3"/>
    <property type="match status" value="1"/>
</dbReference>
<dbReference type="Pfam" id="PF00004">
    <property type="entry name" value="AAA"/>
    <property type="match status" value="1"/>
</dbReference>
<proteinExistence type="inferred from homology"/>
<feature type="region of interest" description="Disordered" evidence="5">
    <location>
        <begin position="114"/>
        <end position="186"/>
    </location>
</feature>
<dbReference type="PANTHER" id="PTHR23074">
    <property type="entry name" value="AAA DOMAIN-CONTAINING"/>
    <property type="match status" value="1"/>
</dbReference>
<dbReference type="GO" id="GO:0005524">
    <property type="term" value="F:ATP binding"/>
    <property type="evidence" value="ECO:0007669"/>
    <property type="project" value="UniProtKB-KW"/>
</dbReference>
<evidence type="ECO:0000256" key="1">
    <source>
        <dbReference type="ARBA" id="ARBA00006914"/>
    </source>
</evidence>
<comment type="caution">
    <text evidence="7">The sequence shown here is derived from an EMBL/GenBank/DDBJ whole genome shotgun (WGS) entry which is preliminary data.</text>
</comment>
<feature type="domain" description="AAA+ ATPase" evidence="6">
    <location>
        <begin position="264"/>
        <end position="401"/>
    </location>
</feature>
<feature type="compositionally biased region" description="Basic and acidic residues" evidence="5">
    <location>
        <begin position="138"/>
        <end position="159"/>
    </location>
</feature>
<evidence type="ECO:0000256" key="2">
    <source>
        <dbReference type="ARBA" id="ARBA00022741"/>
    </source>
</evidence>
<evidence type="ECO:0000259" key="6">
    <source>
        <dbReference type="SMART" id="SM00382"/>
    </source>
</evidence>
<dbReference type="InterPro" id="IPR006594">
    <property type="entry name" value="LisH"/>
</dbReference>
<dbReference type="InterPro" id="IPR003959">
    <property type="entry name" value="ATPase_AAA_core"/>
</dbReference>
<dbReference type="GO" id="GO:0016887">
    <property type="term" value="F:ATP hydrolysis activity"/>
    <property type="evidence" value="ECO:0007669"/>
    <property type="project" value="InterPro"/>
</dbReference>
<evidence type="ECO:0000256" key="5">
    <source>
        <dbReference type="SAM" id="MobiDB-lite"/>
    </source>
</evidence>
<dbReference type="CDD" id="cd19509">
    <property type="entry name" value="RecA-like_VPS4-like"/>
    <property type="match status" value="1"/>
</dbReference>
<evidence type="ECO:0000313" key="9">
    <source>
        <dbReference type="Proteomes" id="UP001642409"/>
    </source>
</evidence>
<comment type="similarity">
    <text evidence="1">Belongs to the AAA ATPase family.</text>
</comment>
<evidence type="ECO:0000313" key="7">
    <source>
        <dbReference type="EMBL" id="CAI9952219.1"/>
    </source>
</evidence>
<gene>
    <name evidence="7" type="ORF">HINF_LOCUS39864</name>
    <name evidence="8" type="ORF">HINF_LOCUS7036</name>
</gene>
<name>A0AA86QFP7_9EUKA</name>
<dbReference type="InterPro" id="IPR027417">
    <property type="entry name" value="P-loop_NTPase"/>
</dbReference>
<protein>
    <submittedName>
        <fullName evidence="7">Katanin p60 ATPase</fullName>
    </submittedName>
    <submittedName>
        <fullName evidence="8">Katanin_p60 ATPase</fullName>
    </submittedName>
</protein>
<dbReference type="EMBL" id="CATOUU010000831">
    <property type="protein sequence ID" value="CAI9952219.1"/>
    <property type="molecule type" value="Genomic_DNA"/>
</dbReference>
<dbReference type="InterPro" id="IPR041569">
    <property type="entry name" value="AAA_lid_3"/>
</dbReference>
<accession>A0AA86QFP7</accession>
<dbReference type="FunFam" id="3.40.50.300:FF:001025">
    <property type="entry name" value="ATPase family, AAA domain-containing 2B"/>
    <property type="match status" value="1"/>
</dbReference>
<keyword evidence="4" id="KW-0175">Coiled coil</keyword>
<dbReference type="SMART" id="SM00382">
    <property type="entry name" value="AAA"/>
    <property type="match status" value="1"/>
</dbReference>
<keyword evidence="2" id="KW-0547">Nucleotide-binding</keyword>
<keyword evidence="9" id="KW-1185">Reference proteome</keyword>
<reference evidence="8 9" key="2">
    <citation type="submission" date="2024-07" db="EMBL/GenBank/DDBJ databases">
        <authorList>
            <person name="Akdeniz Z."/>
        </authorList>
    </citation>
    <scope>NUCLEOTIDE SEQUENCE [LARGE SCALE GENOMIC DNA]</scope>
</reference>
<dbReference type="Gene3D" id="1.10.8.60">
    <property type="match status" value="1"/>
</dbReference>
<dbReference type="PROSITE" id="PS50896">
    <property type="entry name" value="LISH"/>
    <property type="match status" value="1"/>
</dbReference>
<organism evidence="7">
    <name type="scientific">Hexamita inflata</name>
    <dbReference type="NCBI Taxonomy" id="28002"/>
    <lineage>
        <taxon>Eukaryota</taxon>
        <taxon>Metamonada</taxon>
        <taxon>Diplomonadida</taxon>
        <taxon>Hexamitidae</taxon>
        <taxon>Hexamitinae</taxon>
        <taxon>Hexamita</taxon>
    </lineage>
</organism>
<dbReference type="PANTHER" id="PTHR23074:SF17">
    <property type="entry name" value="FIDGETIN-LIKE PROTEIN 1"/>
    <property type="match status" value="1"/>
</dbReference>
<evidence type="ECO:0000256" key="3">
    <source>
        <dbReference type="ARBA" id="ARBA00022840"/>
    </source>
</evidence>
<dbReference type="EMBL" id="CAXDID020000014">
    <property type="protein sequence ID" value="CAL5982223.1"/>
    <property type="molecule type" value="Genomic_DNA"/>
</dbReference>
<keyword evidence="3" id="KW-0067">ATP-binding</keyword>
<dbReference type="InterPro" id="IPR003593">
    <property type="entry name" value="AAA+_ATPase"/>
</dbReference>
<evidence type="ECO:0000313" key="8">
    <source>
        <dbReference type="EMBL" id="CAL5982223.1"/>
    </source>
</evidence>
<reference evidence="7" key="1">
    <citation type="submission" date="2023-06" db="EMBL/GenBank/DDBJ databases">
        <authorList>
            <person name="Kurt Z."/>
        </authorList>
    </citation>
    <scope>NUCLEOTIDE SEQUENCE</scope>
</reference>